<sequence>MIISASLENWMCFRDPISFSMVAGKERQHGERVPRIGKYQTNVLPIAAIYGGNASGKTAFFKALNFAKRLVVQGTGPDDAIPVERFRLDLDSTNRPSRFVFEILIDKTIYEFGFAVTKTAVVEERLVEITTTREKVLFHRRDGTCEFHASLAKDQFLRFAFRGTRDNQLFLTNSVSQKVDNFQKVYDWFKDTLVLIDPDSKFAPLEQFLDEDNPLHGTMNEILPRIDTGISHLGSEEIPFENISLPDTLKTKLQREVKEGITARLIHGLGDEHLKITRRGDDLVAEKLFTYHPKVDGTEIRFDFDQESDGSRRVLDLLPAFLGLSALGSNKVYIIDEIDRSLHTLLTRKLLETYLASCTKESRSQLLFTTHDVLLMDQQLFRRDEIWVAERNASGVSGLISFSEYKDIRYDKDIRKSYLQGRMGGIPRILFTGGLSVGLNFDREMARTANRDEKAEVLSSTR</sequence>
<dbReference type="AlphaFoldDB" id="A0A450SGF8"/>
<feature type="domain" description="ATPase AAA-type core" evidence="1">
    <location>
        <begin position="46"/>
        <end position="377"/>
    </location>
</feature>
<dbReference type="PANTHER" id="PTHR40396">
    <property type="entry name" value="ATPASE-LIKE PROTEIN"/>
    <property type="match status" value="1"/>
</dbReference>
<reference evidence="2" key="1">
    <citation type="submission" date="2019-02" db="EMBL/GenBank/DDBJ databases">
        <authorList>
            <person name="Gruber-Vodicka R. H."/>
            <person name="Seah K. B. B."/>
        </authorList>
    </citation>
    <scope>NUCLEOTIDE SEQUENCE</scope>
    <source>
        <strain evidence="2">BECK_BZ15</strain>
    </source>
</reference>
<name>A0A450SGF8_9GAMM</name>
<dbReference type="EMBL" id="CAADEW010000034">
    <property type="protein sequence ID" value="VFJ52113.1"/>
    <property type="molecule type" value="Genomic_DNA"/>
</dbReference>
<dbReference type="GO" id="GO:0005524">
    <property type="term" value="F:ATP binding"/>
    <property type="evidence" value="ECO:0007669"/>
    <property type="project" value="InterPro"/>
</dbReference>
<dbReference type="GO" id="GO:0016887">
    <property type="term" value="F:ATP hydrolysis activity"/>
    <property type="evidence" value="ECO:0007669"/>
    <property type="project" value="InterPro"/>
</dbReference>
<dbReference type="InterPro" id="IPR003959">
    <property type="entry name" value="ATPase_AAA_core"/>
</dbReference>
<dbReference type="Pfam" id="PF13304">
    <property type="entry name" value="AAA_21"/>
    <property type="match status" value="1"/>
</dbReference>
<gene>
    <name evidence="2" type="ORF">BECKFW1821A_GA0114235_103421</name>
</gene>
<dbReference type="SUPFAM" id="SSF52540">
    <property type="entry name" value="P-loop containing nucleoside triphosphate hydrolases"/>
    <property type="match status" value="1"/>
</dbReference>
<proteinExistence type="predicted"/>
<dbReference type="PANTHER" id="PTHR40396:SF1">
    <property type="entry name" value="ATPASE AAA-TYPE CORE DOMAIN-CONTAINING PROTEIN"/>
    <property type="match status" value="1"/>
</dbReference>
<dbReference type="InterPro" id="IPR027417">
    <property type="entry name" value="P-loop_NTPase"/>
</dbReference>
<organism evidence="2">
    <name type="scientific">Candidatus Kentrum sp. FW</name>
    <dbReference type="NCBI Taxonomy" id="2126338"/>
    <lineage>
        <taxon>Bacteria</taxon>
        <taxon>Pseudomonadati</taxon>
        <taxon>Pseudomonadota</taxon>
        <taxon>Gammaproteobacteria</taxon>
        <taxon>Candidatus Kentrum</taxon>
    </lineage>
</organism>
<evidence type="ECO:0000259" key="1">
    <source>
        <dbReference type="Pfam" id="PF13304"/>
    </source>
</evidence>
<evidence type="ECO:0000313" key="2">
    <source>
        <dbReference type="EMBL" id="VFJ52113.1"/>
    </source>
</evidence>
<accession>A0A450SGF8</accession>
<protein>
    <recommendedName>
        <fullName evidence="1">ATPase AAA-type core domain-containing protein</fullName>
    </recommendedName>
</protein>
<dbReference type="Gene3D" id="3.40.50.300">
    <property type="entry name" value="P-loop containing nucleotide triphosphate hydrolases"/>
    <property type="match status" value="1"/>
</dbReference>